<name>A0A4Y3V910_9ACTN</name>
<dbReference type="Gene3D" id="3.40.50.880">
    <property type="match status" value="1"/>
</dbReference>
<keyword evidence="8" id="KW-1185">Reference proteome</keyword>
<dbReference type="PRINTS" id="PR00096">
    <property type="entry name" value="GATASE"/>
</dbReference>
<sequence>MTDDLLGRVLDGAVGAYALLYRPEATGPGIVELLAGDTVRLDRLAELSAFTGLTGDPGADEPRHEALALVPYRQLAERGYEAPDDGAPLIALVVREQTRVALADVLARVPAAPATLSGGRFEPDDDSYAATVRRIVDDEIGTGQGANFVVKRSFVAHVDDHDTHTALRFFRRLLGQETGAYWTFLVHTGDRTLVGASPERHISLDAGRAVMNPISGTYRYPPTGPVLDEVMAFLRDTKETDELYMVVDEELKMMGRICEDGGRVVGPRLKEMARLAHTEYFIEGRCTREIPDILHETLFAPTVTGSPVENAARVIARYEPAGRGYYAGLAALIGRDGQGGPALDSAILIRTADVAADGRVEIGVGATLVRHSDPAAEVAETRAKAAGLIDALAGRGGRLADHPEVRAELARRNATIAGFWLASGSDDDAPPGFGGRTALVIDAEDTFTAMLAHQLRALGMTVTVRRYDEPYVLDGHDLVVMGPGPGDPTDVADPKIAHLRAAVHELLDRRLPFLGVCLSHQVLASLLGLRLRRRLRPSQGEQRRIDLFGESVRVGFYNTFAAHGTDDKKHVDGVGVVEICRDPDSGEVHALRGPGFASLQFHPESLLTQNGPRIVGSLIKEVLRS</sequence>
<evidence type="ECO:0000256" key="4">
    <source>
        <dbReference type="ARBA" id="ARBA00047683"/>
    </source>
</evidence>
<dbReference type="InterPro" id="IPR019999">
    <property type="entry name" value="Anth_synth_I-like"/>
</dbReference>
<keyword evidence="3" id="KW-0456">Lyase</keyword>
<organism evidence="7 8">
    <name type="scientific">Streptomyces spinoverrucosus</name>
    <dbReference type="NCBI Taxonomy" id="284043"/>
    <lineage>
        <taxon>Bacteria</taxon>
        <taxon>Bacillati</taxon>
        <taxon>Actinomycetota</taxon>
        <taxon>Actinomycetes</taxon>
        <taxon>Kitasatosporales</taxon>
        <taxon>Streptomycetaceae</taxon>
        <taxon>Streptomyces</taxon>
    </lineage>
</organism>
<evidence type="ECO:0000313" key="7">
    <source>
        <dbReference type="EMBL" id="GEC03477.1"/>
    </source>
</evidence>
<evidence type="ECO:0000259" key="6">
    <source>
        <dbReference type="Pfam" id="PF00425"/>
    </source>
</evidence>
<dbReference type="SUPFAM" id="SSF52317">
    <property type="entry name" value="Class I glutamine amidotransferase-like"/>
    <property type="match status" value="1"/>
</dbReference>
<dbReference type="InterPro" id="IPR017926">
    <property type="entry name" value="GATASE"/>
</dbReference>
<dbReference type="GO" id="GO:0004049">
    <property type="term" value="F:anthranilate synthase activity"/>
    <property type="evidence" value="ECO:0007669"/>
    <property type="project" value="UniProtKB-EC"/>
</dbReference>
<evidence type="ECO:0000313" key="8">
    <source>
        <dbReference type="Proteomes" id="UP000317881"/>
    </source>
</evidence>
<protein>
    <recommendedName>
        <fullName evidence="1">anthranilate synthase</fullName>
        <ecNumber evidence="1">4.1.3.27</ecNumber>
    </recommendedName>
</protein>
<accession>A0A4Y3V910</accession>
<dbReference type="InterPro" id="IPR006221">
    <property type="entry name" value="TrpG/PapA_dom"/>
</dbReference>
<evidence type="ECO:0000256" key="1">
    <source>
        <dbReference type="ARBA" id="ARBA00012266"/>
    </source>
</evidence>
<dbReference type="InterPro" id="IPR015890">
    <property type="entry name" value="Chorismate_C"/>
</dbReference>
<dbReference type="Pfam" id="PF00117">
    <property type="entry name" value="GATase"/>
    <property type="match status" value="1"/>
</dbReference>
<keyword evidence="2" id="KW-0315">Glutamine amidotransferase</keyword>
<evidence type="ECO:0000259" key="5">
    <source>
        <dbReference type="Pfam" id="PF00117"/>
    </source>
</evidence>
<dbReference type="RefSeq" id="WP_141307646.1">
    <property type="nucleotide sequence ID" value="NZ_BJND01000007.1"/>
</dbReference>
<dbReference type="PROSITE" id="PS51273">
    <property type="entry name" value="GATASE_TYPE_1"/>
    <property type="match status" value="1"/>
</dbReference>
<evidence type="ECO:0000256" key="3">
    <source>
        <dbReference type="ARBA" id="ARBA00023239"/>
    </source>
</evidence>
<dbReference type="EMBL" id="BJND01000007">
    <property type="protein sequence ID" value="GEC03477.1"/>
    <property type="molecule type" value="Genomic_DNA"/>
</dbReference>
<evidence type="ECO:0000256" key="2">
    <source>
        <dbReference type="ARBA" id="ARBA00022962"/>
    </source>
</evidence>
<dbReference type="PANTHER" id="PTHR11236:SF49">
    <property type="entry name" value="ANTHRANILATE SYNTHASE COMPONENT 1"/>
    <property type="match status" value="1"/>
</dbReference>
<dbReference type="Pfam" id="PF00425">
    <property type="entry name" value="Chorismate_bind"/>
    <property type="match status" value="1"/>
</dbReference>
<reference evidence="7 8" key="1">
    <citation type="submission" date="2019-06" db="EMBL/GenBank/DDBJ databases">
        <title>Whole genome shotgun sequence of Streptomyces spinoverrucosus NBRC 14228.</title>
        <authorList>
            <person name="Hosoyama A."/>
            <person name="Uohara A."/>
            <person name="Ohji S."/>
            <person name="Ichikawa N."/>
        </authorList>
    </citation>
    <scope>NUCLEOTIDE SEQUENCE [LARGE SCALE GENOMIC DNA]</scope>
    <source>
        <strain evidence="7 8">NBRC 14228</strain>
    </source>
</reference>
<proteinExistence type="predicted"/>
<dbReference type="Proteomes" id="UP000317881">
    <property type="component" value="Unassembled WGS sequence"/>
</dbReference>
<dbReference type="Gene3D" id="3.60.120.10">
    <property type="entry name" value="Anthranilate synthase"/>
    <property type="match status" value="1"/>
</dbReference>
<dbReference type="AlphaFoldDB" id="A0A4Y3V910"/>
<dbReference type="PRINTS" id="PR00099">
    <property type="entry name" value="CPSGATASE"/>
</dbReference>
<dbReference type="SUPFAM" id="SSF56322">
    <property type="entry name" value="ADC synthase"/>
    <property type="match status" value="1"/>
</dbReference>
<dbReference type="OrthoDB" id="8594609at2"/>
<comment type="caution">
    <text evidence="7">The sequence shown here is derived from an EMBL/GenBank/DDBJ whole genome shotgun (WGS) entry which is preliminary data.</text>
</comment>
<gene>
    <name evidence="7" type="primary">phzE1</name>
    <name evidence="7" type="ORF">SSP24_11320</name>
</gene>
<feature type="domain" description="Chorismate-utilising enzyme C-terminal" evidence="6">
    <location>
        <begin position="126"/>
        <end position="384"/>
    </location>
</feature>
<dbReference type="EC" id="4.1.3.27" evidence="1"/>
<dbReference type="PRINTS" id="PR00097">
    <property type="entry name" value="ANTSNTHASEII"/>
</dbReference>
<dbReference type="InterPro" id="IPR005801">
    <property type="entry name" value="ADC_synthase"/>
</dbReference>
<comment type="catalytic activity">
    <reaction evidence="4">
        <text>chorismate + L-glutamine = anthranilate + pyruvate + L-glutamate + H(+)</text>
        <dbReference type="Rhea" id="RHEA:21732"/>
        <dbReference type="ChEBI" id="CHEBI:15361"/>
        <dbReference type="ChEBI" id="CHEBI:15378"/>
        <dbReference type="ChEBI" id="CHEBI:16567"/>
        <dbReference type="ChEBI" id="CHEBI:29748"/>
        <dbReference type="ChEBI" id="CHEBI:29985"/>
        <dbReference type="ChEBI" id="CHEBI:58359"/>
        <dbReference type="EC" id="4.1.3.27"/>
    </reaction>
</comment>
<dbReference type="CDD" id="cd01743">
    <property type="entry name" value="GATase1_Anthranilate_Synthase"/>
    <property type="match status" value="1"/>
</dbReference>
<dbReference type="PANTHER" id="PTHR11236">
    <property type="entry name" value="AMINOBENZOATE/ANTHRANILATE SYNTHASE"/>
    <property type="match status" value="1"/>
</dbReference>
<feature type="domain" description="Glutamine amidotransferase" evidence="5">
    <location>
        <begin position="439"/>
        <end position="615"/>
    </location>
</feature>
<dbReference type="InterPro" id="IPR029062">
    <property type="entry name" value="Class_I_gatase-like"/>
</dbReference>
<dbReference type="GO" id="GO:0000162">
    <property type="term" value="P:L-tryptophan biosynthetic process"/>
    <property type="evidence" value="ECO:0007669"/>
    <property type="project" value="TreeGrafter"/>
</dbReference>